<organism evidence="1 2">
    <name type="scientific">Silvanigrella paludirubra</name>
    <dbReference type="NCBI Taxonomy" id="2499159"/>
    <lineage>
        <taxon>Bacteria</taxon>
        <taxon>Pseudomonadati</taxon>
        <taxon>Bdellovibrionota</taxon>
        <taxon>Oligoflexia</taxon>
        <taxon>Silvanigrellales</taxon>
        <taxon>Silvanigrellaceae</taxon>
        <taxon>Silvanigrella</taxon>
    </lineage>
</organism>
<dbReference type="EMBL" id="WFLM01000001">
    <property type="protein sequence ID" value="KAB8040629.1"/>
    <property type="molecule type" value="Genomic_DNA"/>
</dbReference>
<gene>
    <name evidence="1" type="ORF">GCL60_01535</name>
</gene>
<dbReference type="Proteomes" id="UP000437748">
    <property type="component" value="Unassembled WGS sequence"/>
</dbReference>
<name>A0A6N6VX92_9BACT</name>
<sequence>MKHFVFSISIISLILNSCAVGFSNKQNYIPEEFSKVYIPSAKDSSIYSGNSSRLSQSVRQKMALRTDIQMTDLENARWALQIKILDRKQSIVAIEDCKNPSTASVASGAYKCSLIHPELNNSNTTSPTSYNQPTKSPSQEKISLVVQVKAIDLNSGATMWAKQYAANNIPEVVFNEIGDTDGNTLKYMQWTPDLHVLRYQEAINNAVKSFSEAISSDVQSMIFESMPKKGTVEKK</sequence>
<accession>A0A6N6VX92</accession>
<keyword evidence="2" id="KW-1185">Reference proteome</keyword>
<protein>
    <submittedName>
        <fullName evidence="1">Uncharacterized protein</fullName>
    </submittedName>
</protein>
<proteinExistence type="predicted"/>
<evidence type="ECO:0000313" key="2">
    <source>
        <dbReference type="Proteomes" id="UP000437748"/>
    </source>
</evidence>
<comment type="caution">
    <text evidence="1">The sequence shown here is derived from an EMBL/GenBank/DDBJ whole genome shotgun (WGS) entry which is preliminary data.</text>
</comment>
<reference evidence="1 2" key="1">
    <citation type="submission" date="2019-10" db="EMBL/GenBank/DDBJ databases">
        <title>New species of Slilvanegrellaceae.</title>
        <authorList>
            <person name="Pitt A."/>
            <person name="Hahn M.W."/>
        </authorList>
    </citation>
    <scope>NUCLEOTIDE SEQUENCE [LARGE SCALE GENOMIC DNA]</scope>
    <source>
        <strain evidence="1 2">SP-Ram-0.45-NSY-1</strain>
    </source>
</reference>
<dbReference type="AlphaFoldDB" id="A0A6N6VX92"/>
<dbReference type="RefSeq" id="WP_153418145.1">
    <property type="nucleotide sequence ID" value="NZ_WFLM01000001.1"/>
</dbReference>
<dbReference type="OrthoDB" id="5293458at2"/>
<evidence type="ECO:0000313" key="1">
    <source>
        <dbReference type="EMBL" id="KAB8040629.1"/>
    </source>
</evidence>